<dbReference type="SUPFAM" id="SSF144091">
    <property type="entry name" value="Rhomboid-like"/>
    <property type="match status" value="1"/>
</dbReference>
<feature type="transmembrane region" description="Helical" evidence="7">
    <location>
        <begin position="316"/>
        <end position="337"/>
    </location>
</feature>
<reference evidence="9 10" key="1">
    <citation type="submission" date="2023-04" db="EMBL/GenBank/DDBJ databases">
        <title>Two novel species of Flavobacterium.</title>
        <authorList>
            <person name="Liu Q."/>
            <person name="Xin Y.-H."/>
        </authorList>
    </citation>
    <scope>NUCLEOTIDE SEQUENCE [LARGE SCALE GENOMIC DNA]</scope>
    <source>
        <strain evidence="9 10">LB1P51</strain>
    </source>
</reference>
<comment type="similarity">
    <text evidence="2">Belongs to the peptidase S54 family.</text>
</comment>
<feature type="transmembrane region" description="Helical" evidence="7">
    <location>
        <begin position="240"/>
        <end position="258"/>
    </location>
</feature>
<proteinExistence type="inferred from homology"/>
<keyword evidence="5 7" id="KW-1133">Transmembrane helix</keyword>
<organism evidence="9 10">
    <name type="scientific">Flavobacterium algoritolerans</name>
    <dbReference type="NCBI Taxonomy" id="3041254"/>
    <lineage>
        <taxon>Bacteria</taxon>
        <taxon>Pseudomonadati</taxon>
        <taxon>Bacteroidota</taxon>
        <taxon>Flavobacteriia</taxon>
        <taxon>Flavobacteriales</taxon>
        <taxon>Flavobacteriaceae</taxon>
        <taxon>Flavobacterium</taxon>
    </lineage>
</organism>
<evidence type="ECO:0000256" key="4">
    <source>
        <dbReference type="ARBA" id="ARBA00022801"/>
    </source>
</evidence>
<feature type="transmembrane region" description="Helical" evidence="7">
    <location>
        <begin position="200"/>
        <end position="228"/>
    </location>
</feature>
<evidence type="ECO:0000259" key="8">
    <source>
        <dbReference type="Pfam" id="PF01694"/>
    </source>
</evidence>
<dbReference type="GO" id="GO:0008233">
    <property type="term" value="F:peptidase activity"/>
    <property type="evidence" value="ECO:0007669"/>
    <property type="project" value="UniProtKB-KW"/>
</dbReference>
<evidence type="ECO:0000313" key="9">
    <source>
        <dbReference type="EMBL" id="MDI5894418.1"/>
    </source>
</evidence>
<accession>A0ABT6V862</accession>
<evidence type="ECO:0000256" key="7">
    <source>
        <dbReference type="SAM" id="Phobius"/>
    </source>
</evidence>
<name>A0ABT6V862_9FLAO</name>
<dbReference type="Gene3D" id="1.20.1540.10">
    <property type="entry name" value="Rhomboid-like"/>
    <property type="match status" value="1"/>
</dbReference>
<evidence type="ECO:0000313" key="10">
    <source>
        <dbReference type="Proteomes" id="UP001243403"/>
    </source>
</evidence>
<evidence type="ECO:0000256" key="2">
    <source>
        <dbReference type="ARBA" id="ARBA00009045"/>
    </source>
</evidence>
<gene>
    <name evidence="9" type="ORF">QLS65_05910</name>
</gene>
<feature type="transmembrane region" description="Helical" evidence="7">
    <location>
        <begin position="293"/>
        <end position="310"/>
    </location>
</feature>
<dbReference type="EMBL" id="JASCRZ010000002">
    <property type="protein sequence ID" value="MDI5894418.1"/>
    <property type="molecule type" value="Genomic_DNA"/>
</dbReference>
<feature type="transmembrane region" description="Helical" evidence="7">
    <location>
        <begin position="344"/>
        <end position="362"/>
    </location>
</feature>
<evidence type="ECO:0000256" key="3">
    <source>
        <dbReference type="ARBA" id="ARBA00022692"/>
    </source>
</evidence>
<dbReference type="PANTHER" id="PTHR43731">
    <property type="entry name" value="RHOMBOID PROTEASE"/>
    <property type="match status" value="1"/>
</dbReference>
<dbReference type="Pfam" id="PF01694">
    <property type="entry name" value="Rhomboid"/>
    <property type="match status" value="1"/>
</dbReference>
<comment type="subcellular location">
    <subcellularLocation>
        <location evidence="1">Membrane</location>
        <topology evidence="1">Multi-pass membrane protein</topology>
    </subcellularLocation>
</comment>
<feature type="transmembrane region" description="Helical" evidence="7">
    <location>
        <begin position="264"/>
        <end position="286"/>
    </location>
</feature>
<evidence type="ECO:0000256" key="6">
    <source>
        <dbReference type="ARBA" id="ARBA00023136"/>
    </source>
</evidence>
<dbReference type="RefSeq" id="WP_282712319.1">
    <property type="nucleotide sequence ID" value="NZ_JASCRZ010000002.1"/>
</dbReference>
<dbReference type="InterPro" id="IPR050925">
    <property type="entry name" value="Rhomboid_protease_S54"/>
</dbReference>
<dbReference type="GO" id="GO:0006508">
    <property type="term" value="P:proteolysis"/>
    <property type="evidence" value="ECO:0007669"/>
    <property type="project" value="UniProtKB-KW"/>
</dbReference>
<keyword evidence="4 9" id="KW-0378">Hydrolase</keyword>
<dbReference type="InterPro" id="IPR035952">
    <property type="entry name" value="Rhomboid-like_sf"/>
</dbReference>
<dbReference type="Proteomes" id="UP001243403">
    <property type="component" value="Unassembled WGS sequence"/>
</dbReference>
<evidence type="ECO:0000256" key="1">
    <source>
        <dbReference type="ARBA" id="ARBA00004141"/>
    </source>
</evidence>
<protein>
    <submittedName>
        <fullName evidence="9">Rhomboid family intramembrane serine protease</fullName>
        <ecNumber evidence="9">3.4.21.105</ecNumber>
    </submittedName>
</protein>
<keyword evidence="10" id="KW-1185">Reference proteome</keyword>
<dbReference type="InterPro" id="IPR022764">
    <property type="entry name" value="Peptidase_S54_rhomboid_dom"/>
</dbReference>
<sequence>MAFGLPSTSSQYIPLNNLSKLQLIFIAIEVIKKLKWDLTQIDEKGLKAQSKNDLNTWNETIVITLDDHDPLITSFSNGNQLYDRGRNQKNIDTFLDLFYEVKKEESILVLDESSLRDFINSETTKQESAITEARSITQFYSFFSLFIPTKDYFITPILININIFIFLLMSFSGVNIFVPQTQDIVDWGGNFGPLTTENNWWRLISACFVHIGIFHLLMNCYAMAYVGLLLESYLKKRDFLLTYLFCGLIASLASLYYNTDIVSAGASGAIFGMYGILLVSILFNTIDKKAKSSLLITIGTLIVLNIANSFKEGIDGAAHIGGLLSGIVFGSILALLVKNRKIGITIVASTTLILTIGLFTLSKNSKVYIYQIMEYQGGMQDFVDMEKMALESYTTFYGDSKENKLSEIKDRGIYYWNENIILLKQLDKLYLPEAIHLQNETLIEYCELRMEFYGLAYKKLNENTDKYDANMTELNNEINTIIIKIKSTAKK</sequence>
<evidence type="ECO:0000256" key="5">
    <source>
        <dbReference type="ARBA" id="ARBA00022989"/>
    </source>
</evidence>
<dbReference type="EC" id="3.4.21.105" evidence="9"/>
<keyword evidence="9" id="KW-0645">Protease</keyword>
<feature type="domain" description="Peptidase S54 rhomboid" evidence="8">
    <location>
        <begin position="198"/>
        <end position="333"/>
    </location>
</feature>
<dbReference type="PANTHER" id="PTHR43731:SF14">
    <property type="entry name" value="PRESENILIN-ASSOCIATED RHOMBOID-LIKE PROTEIN, MITOCHONDRIAL"/>
    <property type="match status" value="1"/>
</dbReference>
<keyword evidence="6 7" id="KW-0472">Membrane</keyword>
<feature type="transmembrane region" description="Helical" evidence="7">
    <location>
        <begin position="157"/>
        <end position="180"/>
    </location>
</feature>
<comment type="caution">
    <text evidence="9">The sequence shown here is derived from an EMBL/GenBank/DDBJ whole genome shotgun (WGS) entry which is preliminary data.</text>
</comment>
<keyword evidence="3 7" id="KW-0812">Transmembrane</keyword>